<accession>A0ABQ3PJK0</accession>
<evidence type="ECO:0000313" key="2">
    <source>
        <dbReference type="EMBL" id="GHI25200.1"/>
    </source>
</evidence>
<proteinExistence type="predicted"/>
<dbReference type="Proteomes" id="UP001052739">
    <property type="component" value="Unassembled WGS sequence"/>
</dbReference>
<protein>
    <submittedName>
        <fullName evidence="2">Uncharacterized protein</fullName>
    </submittedName>
</protein>
<organism evidence="2 3">
    <name type="scientific">Streptomyces hydrogenans</name>
    <dbReference type="NCBI Taxonomy" id="1873719"/>
    <lineage>
        <taxon>Bacteria</taxon>
        <taxon>Bacillati</taxon>
        <taxon>Actinomycetota</taxon>
        <taxon>Actinomycetes</taxon>
        <taxon>Kitasatosporales</taxon>
        <taxon>Streptomycetaceae</taxon>
        <taxon>Streptomyces</taxon>
    </lineage>
</organism>
<dbReference type="EMBL" id="BNDW01000068">
    <property type="protein sequence ID" value="GHI25200.1"/>
    <property type="molecule type" value="Genomic_DNA"/>
</dbReference>
<comment type="caution">
    <text evidence="2">The sequence shown here is derived from an EMBL/GenBank/DDBJ whole genome shotgun (WGS) entry which is preliminary data.</text>
</comment>
<gene>
    <name evidence="2" type="ORF">Shyd_65710</name>
</gene>
<dbReference type="RefSeq" id="WP_190222779.1">
    <property type="nucleotide sequence ID" value="NZ_BNBS01000020.1"/>
</dbReference>
<evidence type="ECO:0000256" key="1">
    <source>
        <dbReference type="SAM" id="MobiDB-lite"/>
    </source>
</evidence>
<feature type="region of interest" description="Disordered" evidence="1">
    <location>
        <begin position="50"/>
        <end position="69"/>
    </location>
</feature>
<sequence length="69" mass="7625">MTAREELITALHNGWACYGVENEPGAFRRLATEMVDAHAHELAEQIRAHPFHPGAEPYDGADLIDPEVS</sequence>
<name>A0ABQ3PJK0_9ACTN</name>
<evidence type="ECO:0000313" key="3">
    <source>
        <dbReference type="Proteomes" id="UP001052739"/>
    </source>
</evidence>
<reference evidence="2" key="1">
    <citation type="submission" date="2024-05" db="EMBL/GenBank/DDBJ databases">
        <title>Whole genome shotgun sequence of Streptomyces hydrogenans NBRC 13475.</title>
        <authorList>
            <person name="Komaki H."/>
            <person name="Tamura T."/>
        </authorList>
    </citation>
    <scope>NUCLEOTIDE SEQUENCE</scope>
    <source>
        <strain evidence="2">NBRC 13475</strain>
    </source>
</reference>
<keyword evidence="3" id="KW-1185">Reference proteome</keyword>